<feature type="transmembrane region" description="Helical" evidence="1">
    <location>
        <begin position="12"/>
        <end position="32"/>
    </location>
</feature>
<reference evidence="3 4" key="2">
    <citation type="journal article" date="2011" name="Stand. Genomic Sci.">
        <title>Complete genome sequence of Leadbetterella byssophila type strain (4M15).</title>
        <authorList>
            <person name="Abt B."/>
            <person name="Teshima H."/>
            <person name="Lucas S."/>
            <person name="Lapidus A."/>
            <person name="Del Rio T.G."/>
            <person name="Nolan M."/>
            <person name="Tice H."/>
            <person name="Cheng J.F."/>
            <person name="Pitluck S."/>
            <person name="Liolios K."/>
            <person name="Pagani I."/>
            <person name="Ivanova N."/>
            <person name="Mavromatis K."/>
            <person name="Pati A."/>
            <person name="Tapia R."/>
            <person name="Han C."/>
            <person name="Goodwin L."/>
            <person name="Chen A."/>
            <person name="Palaniappan K."/>
            <person name="Land M."/>
            <person name="Hauser L."/>
            <person name="Chang Y.J."/>
            <person name="Jeffries C.D."/>
            <person name="Rohde M."/>
            <person name="Goker M."/>
            <person name="Tindall B.J."/>
            <person name="Detter J.C."/>
            <person name="Woyke T."/>
            <person name="Bristow J."/>
            <person name="Eisen J.A."/>
            <person name="Markowitz V."/>
            <person name="Hugenholtz P."/>
            <person name="Klenk H.P."/>
            <person name="Kyrpides N.C."/>
        </authorList>
    </citation>
    <scope>NUCLEOTIDE SEQUENCE [LARGE SCALE GENOMIC DNA]</scope>
    <source>
        <strain evidence="4">DSM 17132 / JCM 16389 / KACC 11308 / NBRC 106382 / 4M15</strain>
    </source>
</reference>
<dbReference type="KEGG" id="lby:Lbys_3125"/>
<organism evidence="3 4">
    <name type="scientific">Leadbetterella byssophila (strain DSM 17132 / JCM 16389 / KACC 11308 / NBRC 106382 / 4M15)</name>
    <dbReference type="NCBI Taxonomy" id="649349"/>
    <lineage>
        <taxon>Bacteria</taxon>
        <taxon>Pseudomonadati</taxon>
        <taxon>Bacteroidota</taxon>
        <taxon>Cytophagia</taxon>
        <taxon>Cytophagales</taxon>
        <taxon>Leadbetterellaceae</taxon>
        <taxon>Leadbetterella</taxon>
    </lineage>
</organism>
<accession>E4RV48</accession>
<evidence type="ECO:0000313" key="3">
    <source>
        <dbReference type="EMBL" id="ADQ18786.1"/>
    </source>
</evidence>
<keyword evidence="1" id="KW-0472">Membrane</keyword>
<feature type="transmembrane region" description="Helical" evidence="1">
    <location>
        <begin position="44"/>
        <end position="62"/>
    </location>
</feature>
<dbReference type="PANTHER" id="PTHR34220">
    <property type="entry name" value="SENSOR HISTIDINE KINASE YPDA"/>
    <property type="match status" value="1"/>
</dbReference>
<dbReference type="Gene3D" id="3.30.565.10">
    <property type="entry name" value="Histidine kinase-like ATPase, C-terminal domain"/>
    <property type="match status" value="1"/>
</dbReference>
<dbReference type="SUPFAM" id="SSF55874">
    <property type="entry name" value="ATPase domain of HSP90 chaperone/DNA topoisomerase II/histidine kinase"/>
    <property type="match status" value="1"/>
</dbReference>
<protein>
    <submittedName>
        <fullName evidence="3">Signal transduction histidine kinase, LytS</fullName>
    </submittedName>
</protein>
<sequence>MKDYEIPTRNILKYSLAFSLTVSLITFLSSFMHEETYSSVLYRTGTAFVLFYIFSLLNYLMLKSFYKQSSLNHSFITINDKRQYLCGLIVTALVFFASHFFTLFLIDCGIVSPAFLKSKINSLGPWLYFFLLLLSTIAYTVVYFLHNFIILQDLKVKVDLENSELRTRNAETANQLLRQQIQPHFLFNALNVLKSLIRKYPDTAEEYLISLSDFLRASVNQNKKALVSLEEELKTCKDYMEMQKIRFGEALRYIVDIPENVKGYLPVFSLQPLLENAIKHNELTNSSPLEIRICHSGDWIEVKNNLKPKRSISESTGNGLSNLAERYKLLTGDQIHIEECDQYFSVKIKLLSKENPTSIA</sequence>
<reference key="1">
    <citation type="submission" date="2010-11" db="EMBL/GenBank/DDBJ databases">
        <title>The complete genome of Leadbetterella byssophila DSM 17132.</title>
        <authorList>
            <consortium name="US DOE Joint Genome Institute (JGI-PGF)"/>
            <person name="Lucas S."/>
            <person name="Copeland A."/>
            <person name="Lapidus A."/>
            <person name="Glavina del Rio T."/>
            <person name="Dalin E."/>
            <person name="Tice H."/>
            <person name="Bruce D."/>
            <person name="Goodwin L."/>
            <person name="Pitluck S."/>
            <person name="Kyrpides N."/>
            <person name="Mavromatis K."/>
            <person name="Ivanova N."/>
            <person name="Teshima H."/>
            <person name="Brettin T."/>
            <person name="Detter J.C."/>
            <person name="Han C."/>
            <person name="Tapia R."/>
            <person name="Land M."/>
            <person name="Hauser L."/>
            <person name="Markowitz V."/>
            <person name="Cheng J.-F."/>
            <person name="Hugenholtz P."/>
            <person name="Woyke T."/>
            <person name="Wu D."/>
            <person name="Tindall B."/>
            <person name="Pomrenke H.G."/>
            <person name="Brambilla E."/>
            <person name="Klenk H.-P."/>
            <person name="Eisen J.A."/>
        </authorList>
    </citation>
    <scope>NUCLEOTIDE SEQUENCE [LARGE SCALE GENOMIC DNA]</scope>
    <source>
        <strain>DSM 17132</strain>
    </source>
</reference>
<dbReference type="InterPro" id="IPR050640">
    <property type="entry name" value="Bact_2-comp_sensor_kinase"/>
</dbReference>
<keyword evidence="3" id="KW-0808">Transferase</keyword>
<dbReference type="Proteomes" id="UP000007435">
    <property type="component" value="Chromosome"/>
</dbReference>
<dbReference type="InterPro" id="IPR036890">
    <property type="entry name" value="HATPase_C_sf"/>
</dbReference>
<dbReference type="GO" id="GO:0000155">
    <property type="term" value="F:phosphorelay sensor kinase activity"/>
    <property type="evidence" value="ECO:0007669"/>
    <property type="project" value="InterPro"/>
</dbReference>
<feature type="transmembrane region" description="Helical" evidence="1">
    <location>
        <begin position="126"/>
        <end position="145"/>
    </location>
</feature>
<dbReference type="STRING" id="649349.Lbys_3125"/>
<dbReference type="OrthoDB" id="927174at2"/>
<feature type="transmembrane region" description="Helical" evidence="1">
    <location>
        <begin position="83"/>
        <end position="106"/>
    </location>
</feature>
<dbReference type="AlphaFoldDB" id="E4RV48"/>
<keyword evidence="4" id="KW-1185">Reference proteome</keyword>
<dbReference type="HOGENOM" id="CLU_020473_0_0_10"/>
<dbReference type="EMBL" id="CP002305">
    <property type="protein sequence ID" value="ADQ18786.1"/>
    <property type="molecule type" value="Genomic_DNA"/>
</dbReference>
<keyword evidence="3" id="KW-0418">Kinase</keyword>
<evidence type="ECO:0000259" key="2">
    <source>
        <dbReference type="Pfam" id="PF06580"/>
    </source>
</evidence>
<evidence type="ECO:0000256" key="1">
    <source>
        <dbReference type="SAM" id="Phobius"/>
    </source>
</evidence>
<proteinExistence type="predicted"/>
<keyword evidence="1" id="KW-1133">Transmembrane helix</keyword>
<dbReference type="PANTHER" id="PTHR34220:SF7">
    <property type="entry name" value="SENSOR HISTIDINE KINASE YPDA"/>
    <property type="match status" value="1"/>
</dbReference>
<evidence type="ECO:0000313" key="4">
    <source>
        <dbReference type="Proteomes" id="UP000007435"/>
    </source>
</evidence>
<name>E4RV48_LEAB4</name>
<dbReference type="eggNOG" id="COG2972">
    <property type="taxonomic scope" value="Bacteria"/>
</dbReference>
<dbReference type="InterPro" id="IPR010559">
    <property type="entry name" value="Sig_transdc_His_kin_internal"/>
</dbReference>
<dbReference type="GO" id="GO:0016020">
    <property type="term" value="C:membrane"/>
    <property type="evidence" value="ECO:0007669"/>
    <property type="project" value="InterPro"/>
</dbReference>
<dbReference type="Pfam" id="PF06580">
    <property type="entry name" value="His_kinase"/>
    <property type="match status" value="1"/>
</dbReference>
<keyword evidence="1" id="KW-0812">Transmembrane</keyword>
<feature type="domain" description="Signal transduction histidine kinase internal region" evidence="2">
    <location>
        <begin position="175"/>
        <end position="251"/>
    </location>
</feature>
<gene>
    <name evidence="3" type="ordered locus">Lbys_3125</name>
</gene>